<evidence type="ECO:0000313" key="3">
    <source>
        <dbReference type="Proteomes" id="UP000324701"/>
    </source>
</evidence>
<dbReference type="EMBL" id="VTZN01000178">
    <property type="protein sequence ID" value="KAA1248277.1"/>
    <property type="molecule type" value="Genomic_DNA"/>
</dbReference>
<dbReference type="AlphaFoldDB" id="A0A5B1BI07"/>
<gene>
    <name evidence="2" type="ORF">F0Q45_21460</name>
</gene>
<proteinExistence type="predicted"/>
<name>A0A5B1BI07_MYCSI</name>
<sequence>MAELGPRRVDIRPRDVTLRVNEVSNHYPSLFVRRGSNTQWTERRPMNTSSTTSPSLVNTAGASGFALDGFDPVAFFTDEQPVNGDPTITAKHQGALYMFATKEHQQLFEQNPEKYAPQYGGFCAFGVSVGALFPVDIVNTWQVRDGKLTVILNAELRKEFDKDHEQNVAKADNNWPGLVSEHAK</sequence>
<accession>A0A5B1BI07</accession>
<comment type="caution">
    <text evidence="2">The sequence shown here is derived from an EMBL/GenBank/DDBJ whole genome shotgun (WGS) entry which is preliminary data.</text>
</comment>
<organism evidence="2 3">
    <name type="scientific">Mycobacterium simiae</name>
    <name type="common">Mycobacterium habana</name>
    <dbReference type="NCBI Taxonomy" id="1784"/>
    <lineage>
        <taxon>Bacteria</taxon>
        <taxon>Bacillati</taxon>
        <taxon>Actinomycetota</taxon>
        <taxon>Actinomycetes</taxon>
        <taxon>Mycobacteriales</taxon>
        <taxon>Mycobacteriaceae</taxon>
        <taxon>Mycobacterium</taxon>
        <taxon>Mycobacterium simiae complex</taxon>
    </lineage>
</organism>
<keyword evidence="3" id="KW-1185">Reference proteome</keyword>
<evidence type="ECO:0008006" key="4">
    <source>
        <dbReference type="Google" id="ProtNLM"/>
    </source>
</evidence>
<dbReference type="RefSeq" id="WP_149655850.1">
    <property type="nucleotide sequence ID" value="NZ_VTZN01000178.1"/>
</dbReference>
<dbReference type="OrthoDB" id="344729at2"/>
<feature type="region of interest" description="Disordered" evidence="1">
    <location>
        <begin position="38"/>
        <end position="57"/>
    </location>
</feature>
<dbReference type="Proteomes" id="UP000324701">
    <property type="component" value="Unassembled WGS sequence"/>
</dbReference>
<dbReference type="NCBIfam" id="NF041384">
    <property type="entry name" value="YHS_seleno_dom"/>
    <property type="match status" value="1"/>
</dbReference>
<reference evidence="2 3" key="1">
    <citation type="submission" date="2019-09" db="EMBL/GenBank/DDBJ databases">
        <title>Report of infection by Mycobacterium simiae a patient suffering from pulmonary tuberculosis.</title>
        <authorList>
            <person name="Mohanty P.S."/>
            <person name="Bansal A.K."/>
            <person name="Singh H."/>
            <person name="Sharma S."/>
            <person name="Patil S.A."/>
            <person name="Upadhaya P."/>
            <person name="Singh P.K."/>
            <person name="Kumar D."/>
            <person name="Kumar S."/>
            <person name="Singh R.K."/>
            <person name="Chaudhary B."/>
        </authorList>
    </citation>
    <scope>NUCLEOTIDE SEQUENCE [LARGE SCALE GENOMIC DNA]</scope>
    <source>
        <strain evidence="2 3">JAL-560-SIM</strain>
    </source>
</reference>
<protein>
    <recommendedName>
        <fullName evidence="4">YHS domain-containing protein</fullName>
    </recommendedName>
</protein>
<evidence type="ECO:0000313" key="2">
    <source>
        <dbReference type="EMBL" id="KAA1248277.1"/>
    </source>
</evidence>
<evidence type="ECO:0000256" key="1">
    <source>
        <dbReference type="SAM" id="MobiDB-lite"/>
    </source>
</evidence>